<accession>A0A016SEN8</accession>
<name>A0A016SEN8_9BILA</name>
<organism evidence="1 2">
    <name type="scientific">Ancylostoma ceylanicum</name>
    <dbReference type="NCBI Taxonomy" id="53326"/>
    <lineage>
        <taxon>Eukaryota</taxon>
        <taxon>Metazoa</taxon>
        <taxon>Ecdysozoa</taxon>
        <taxon>Nematoda</taxon>
        <taxon>Chromadorea</taxon>
        <taxon>Rhabditida</taxon>
        <taxon>Rhabditina</taxon>
        <taxon>Rhabditomorpha</taxon>
        <taxon>Strongyloidea</taxon>
        <taxon>Ancylostomatidae</taxon>
        <taxon>Ancylostomatinae</taxon>
        <taxon>Ancylostoma</taxon>
    </lineage>
</organism>
<sequence>MSLVLDKKGKMIRWILSDLSEEHQRPHWQVLSTKICLVEVIGVIKTKYVFLELRKSLVTNHQPFQAKCLFHT</sequence>
<evidence type="ECO:0000313" key="2">
    <source>
        <dbReference type="Proteomes" id="UP000024635"/>
    </source>
</evidence>
<keyword evidence="2" id="KW-1185">Reference proteome</keyword>
<gene>
    <name evidence="1" type="primary">Acey_s0242.g3447</name>
    <name evidence="1" type="ORF">Y032_0242g3447</name>
</gene>
<dbReference type="EMBL" id="JARK01001578">
    <property type="protein sequence ID" value="EYB88769.1"/>
    <property type="molecule type" value="Genomic_DNA"/>
</dbReference>
<dbReference type="AlphaFoldDB" id="A0A016SEN8"/>
<dbReference type="Proteomes" id="UP000024635">
    <property type="component" value="Unassembled WGS sequence"/>
</dbReference>
<proteinExistence type="predicted"/>
<comment type="caution">
    <text evidence="1">The sequence shown here is derived from an EMBL/GenBank/DDBJ whole genome shotgun (WGS) entry which is preliminary data.</text>
</comment>
<reference evidence="2" key="1">
    <citation type="journal article" date="2015" name="Nat. Genet.">
        <title>The genome and transcriptome of the zoonotic hookworm Ancylostoma ceylanicum identify infection-specific gene families.</title>
        <authorList>
            <person name="Schwarz E.M."/>
            <person name="Hu Y."/>
            <person name="Antoshechkin I."/>
            <person name="Miller M.M."/>
            <person name="Sternberg P.W."/>
            <person name="Aroian R.V."/>
        </authorList>
    </citation>
    <scope>NUCLEOTIDE SEQUENCE</scope>
    <source>
        <strain evidence="2">HY135</strain>
    </source>
</reference>
<protein>
    <submittedName>
        <fullName evidence="1">Uncharacterized protein</fullName>
    </submittedName>
</protein>
<evidence type="ECO:0000313" key="1">
    <source>
        <dbReference type="EMBL" id="EYB88769.1"/>
    </source>
</evidence>